<sequence length="104" mass="12226">MNTEVRYAITDIRSPSRSMRNNLLFFGIPEVRDSENREQDSDCVDNVLHHIVTKMEVYGAKETIKMNRAHIIGKYSQHKTRPLVAKVAHFPNRERVRLNHKKLQ</sequence>
<reference evidence="1" key="2">
    <citation type="submission" date="2020-11" db="EMBL/GenBank/DDBJ databases">
        <authorList>
            <person name="McCartney M.A."/>
            <person name="Auch B."/>
            <person name="Kono T."/>
            <person name="Mallez S."/>
            <person name="Becker A."/>
            <person name="Gohl D.M."/>
            <person name="Silverstein K.A.T."/>
            <person name="Koren S."/>
            <person name="Bechman K.B."/>
            <person name="Herman A."/>
            <person name="Abrahante J.E."/>
            <person name="Garbe J."/>
        </authorList>
    </citation>
    <scope>NUCLEOTIDE SEQUENCE</scope>
    <source>
        <strain evidence="1">Duluth1</strain>
        <tissue evidence="1">Whole animal</tissue>
    </source>
</reference>
<comment type="caution">
    <text evidence="1">The sequence shown here is derived from an EMBL/GenBank/DDBJ whole genome shotgun (WGS) entry which is preliminary data.</text>
</comment>
<evidence type="ECO:0000313" key="1">
    <source>
        <dbReference type="EMBL" id="KAH3833577.1"/>
    </source>
</evidence>
<gene>
    <name evidence="1" type="ORF">DPMN_106888</name>
</gene>
<proteinExistence type="predicted"/>
<dbReference type="Proteomes" id="UP000828390">
    <property type="component" value="Unassembled WGS sequence"/>
</dbReference>
<dbReference type="AlphaFoldDB" id="A0A9D4K617"/>
<dbReference type="EMBL" id="JAIWYP010000004">
    <property type="protein sequence ID" value="KAH3833577.1"/>
    <property type="molecule type" value="Genomic_DNA"/>
</dbReference>
<dbReference type="Gene3D" id="3.30.70.1820">
    <property type="entry name" value="L1 transposable element, RRM domain"/>
    <property type="match status" value="1"/>
</dbReference>
<accession>A0A9D4K617</accession>
<protein>
    <submittedName>
        <fullName evidence="1">Uncharacterized protein</fullName>
    </submittedName>
</protein>
<reference evidence="1" key="1">
    <citation type="journal article" date="2019" name="bioRxiv">
        <title>The Genome of the Zebra Mussel, Dreissena polymorpha: A Resource for Invasive Species Research.</title>
        <authorList>
            <person name="McCartney M.A."/>
            <person name="Auch B."/>
            <person name="Kono T."/>
            <person name="Mallez S."/>
            <person name="Zhang Y."/>
            <person name="Obille A."/>
            <person name="Becker A."/>
            <person name="Abrahante J.E."/>
            <person name="Garbe J."/>
            <person name="Badalamenti J.P."/>
            <person name="Herman A."/>
            <person name="Mangelson H."/>
            <person name="Liachko I."/>
            <person name="Sullivan S."/>
            <person name="Sone E.D."/>
            <person name="Koren S."/>
            <person name="Silverstein K.A.T."/>
            <person name="Beckman K.B."/>
            <person name="Gohl D.M."/>
        </authorList>
    </citation>
    <scope>NUCLEOTIDE SEQUENCE</scope>
    <source>
        <strain evidence="1">Duluth1</strain>
        <tissue evidence="1">Whole animal</tissue>
    </source>
</reference>
<name>A0A9D4K617_DREPO</name>
<keyword evidence="2" id="KW-1185">Reference proteome</keyword>
<organism evidence="1 2">
    <name type="scientific">Dreissena polymorpha</name>
    <name type="common">Zebra mussel</name>
    <name type="synonym">Mytilus polymorpha</name>
    <dbReference type="NCBI Taxonomy" id="45954"/>
    <lineage>
        <taxon>Eukaryota</taxon>
        <taxon>Metazoa</taxon>
        <taxon>Spiralia</taxon>
        <taxon>Lophotrochozoa</taxon>
        <taxon>Mollusca</taxon>
        <taxon>Bivalvia</taxon>
        <taxon>Autobranchia</taxon>
        <taxon>Heteroconchia</taxon>
        <taxon>Euheterodonta</taxon>
        <taxon>Imparidentia</taxon>
        <taxon>Neoheterodontei</taxon>
        <taxon>Myida</taxon>
        <taxon>Dreissenoidea</taxon>
        <taxon>Dreissenidae</taxon>
        <taxon>Dreissena</taxon>
    </lineage>
</organism>
<evidence type="ECO:0000313" key="2">
    <source>
        <dbReference type="Proteomes" id="UP000828390"/>
    </source>
</evidence>